<dbReference type="Gene3D" id="3.30.710.10">
    <property type="entry name" value="Potassium Channel Kv1.1, Chain A"/>
    <property type="match status" value="1"/>
</dbReference>
<evidence type="ECO:0000256" key="1">
    <source>
        <dbReference type="ARBA" id="ARBA00022441"/>
    </source>
</evidence>
<keyword evidence="2" id="KW-0677">Repeat</keyword>
<dbReference type="GeneID" id="36343183"/>
<dbReference type="CTD" id="36343183"/>
<dbReference type="EMBL" id="APAU02000078">
    <property type="protein sequence ID" value="EUB57661.1"/>
    <property type="molecule type" value="Genomic_DNA"/>
</dbReference>
<dbReference type="SUPFAM" id="SSF117281">
    <property type="entry name" value="Kelch motif"/>
    <property type="match status" value="1"/>
</dbReference>
<sequence>MRNRNVWCILCQLVLSLHHLSAHHEASNLDADDNTDWAGVGLPKEERPVTNGMRPLIGTTTQATTPSWAFFIHSHASCAQHKRHSITPSLYATNLQQVMETKSYSDETAGSSRSQKFCLLREQHKLIDLRITTSDGHYVEAHRLVVAATFPFLMLQLTFQCGEVAVQWRRFPKDIVEAAINYAYTGSIAISAANVARVYLLAHNLHSATIVEWCVDFLRTRTSLDNVAEVWSVANATVNRELVDVCLPLITRHFENLCLRGEMLMQTTAEYFEVLLDRQRQGGMSEETRLKAISKWLYAGRKGCDVEERAKAFGKLISKIDLSKLPPPSQTEYWKFVREYSESFAAEMELELNDDAAFTTPSRGTTYASFLRSRRRHFTTSWKEVSRQSNRADTSPILQPPTKLQSVPQLQPDESFNVEVPDHDASTVLNGNYYASNYLNAGSTFWSVNYRNGRVSAFPFKGQKRWFYSAAARNELIFIFGGVSEGDDVSTCEKLDTTTGEFTRLPDVPSPRRNASALNIPHIGIVVVGGYIGENRSAEMLVEDPSDESEWRWIKLNPMLEGRFRPGVAYFKGCVVVAGGDHLGKKITIECPPLTSLEPPTAPQWTRLHGVDKQCTPFTSLVTFDNRLIMLSSGWRGCDAYEFSPTEGVNVVLLGRNEED</sequence>
<evidence type="ECO:0000259" key="5">
    <source>
        <dbReference type="PROSITE" id="PS50097"/>
    </source>
</evidence>
<dbReference type="InterPro" id="IPR000210">
    <property type="entry name" value="BTB/POZ_dom"/>
</dbReference>
<gene>
    <name evidence="6" type="ORF">EGR_07468</name>
</gene>
<dbReference type="SUPFAM" id="SSF54695">
    <property type="entry name" value="POZ domain"/>
    <property type="match status" value="1"/>
</dbReference>
<keyword evidence="4" id="KW-0732">Signal</keyword>
<evidence type="ECO:0000256" key="3">
    <source>
        <dbReference type="SAM" id="MobiDB-lite"/>
    </source>
</evidence>
<dbReference type="AlphaFoldDB" id="W6UAT7"/>
<reference evidence="6 7" key="1">
    <citation type="journal article" date="2013" name="Nat. Genet.">
        <title>The genome of the hydatid tapeworm Echinococcus granulosus.</title>
        <authorList>
            <person name="Zheng H."/>
            <person name="Zhang W."/>
            <person name="Zhang L."/>
            <person name="Zhang Z."/>
            <person name="Li J."/>
            <person name="Lu G."/>
            <person name="Zhu Y."/>
            <person name="Wang Y."/>
            <person name="Huang Y."/>
            <person name="Liu J."/>
            <person name="Kang H."/>
            <person name="Chen J."/>
            <person name="Wang L."/>
            <person name="Chen A."/>
            <person name="Yu S."/>
            <person name="Gao Z."/>
            <person name="Jin L."/>
            <person name="Gu W."/>
            <person name="Wang Z."/>
            <person name="Zhao L."/>
            <person name="Shi B."/>
            <person name="Wen H."/>
            <person name="Lin R."/>
            <person name="Jones M.K."/>
            <person name="Brejova B."/>
            <person name="Vinar T."/>
            <person name="Zhao G."/>
            <person name="McManus D.P."/>
            <person name="Chen Z."/>
            <person name="Zhou Y."/>
            <person name="Wang S."/>
        </authorList>
    </citation>
    <scope>NUCLEOTIDE SEQUENCE [LARGE SCALE GENOMIC DNA]</scope>
</reference>
<keyword evidence="1" id="KW-0880">Kelch repeat</keyword>
<organism evidence="6 7">
    <name type="scientific">Echinococcus granulosus</name>
    <name type="common">Hydatid tapeworm</name>
    <dbReference type="NCBI Taxonomy" id="6210"/>
    <lineage>
        <taxon>Eukaryota</taxon>
        <taxon>Metazoa</taxon>
        <taxon>Spiralia</taxon>
        <taxon>Lophotrochozoa</taxon>
        <taxon>Platyhelminthes</taxon>
        <taxon>Cestoda</taxon>
        <taxon>Eucestoda</taxon>
        <taxon>Cyclophyllidea</taxon>
        <taxon>Taeniidae</taxon>
        <taxon>Echinococcus</taxon>
        <taxon>Echinococcus granulosus group</taxon>
    </lineage>
</organism>
<comment type="caution">
    <text evidence="6">The sequence shown here is derived from an EMBL/GenBank/DDBJ whole genome shotgun (WGS) entry which is preliminary data.</text>
</comment>
<evidence type="ECO:0000256" key="4">
    <source>
        <dbReference type="SAM" id="SignalP"/>
    </source>
</evidence>
<dbReference type="RefSeq" id="XP_024348857.1">
    <property type="nucleotide sequence ID" value="XM_024496717.1"/>
</dbReference>
<evidence type="ECO:0000313" key="6">
    <source>
        <dbReference type="EMBL" id="EUB57661.1"/>
    </source>
</evidence>
<feature type="chain" id="PRO_5004884572" evidence="4">
    <location>
        <begin position="23"/>
        <end position="660"/>
    </location>
</feature>
<dbReference type="Pfam" id="PF07707">
    <property type="entry name" value="BACK"/>
    <property type="match status" value="1"/>
</dbReference>
<dbReference type="PROSITE" id="PS50097">
    <property type="entry name" value="BTB"/>
    <property type="match status" value="1"/>
</dbReference>
<dbReference type="Gene3D" id="1.25.40.420">
    <property type="match status" value="1"/>
</dbReference>
<dbReference type="InterPro" id="IPR006652">
    <property type="entry name" value="Kelch_1"/>
</dbReference>
<dbReference type="InterPro" id="IPR015915">
    <property type="entry name" value="Kelch-typ_b-propeller"/>
</dbReference>
<dbReference type="PANTHER" id="PTHR45632:SF3">
    <property type="entry name" value="KELCH-LIKE PROTEIN 32"/>
    <property type="match status" value="1"/>
</dbReference>
<dbReference type="Gene3D" id="2.120.10.80">
    <property type="entry name" value="Kelch-type beta propeller"/>
    <property type="match status" value="1"/>
</dbReference>
<dbReference type="InterPro" id="IPR011333">
    <property type="entry name" value="SKP1/BTB/POZ_sf"/>
</dbReference>
<accession>W6UAT7</accession>
<proteinExistence type="predicted"/>
<dbReference type="PANTHER" id="PTHR45632">
    <property type="entry name" value="LD33804P"/>
    <property type="match status" value="1"/>
</dbReference>
<dbReference type="Pfam" id="PF01344">
    <property type="entry name" value="Kelch_1"/>
    <property type="match status" value="1"/>
</dbReference>
<name>W6UAT7_ECHGR</name>
<evidence type="ECO:0000256" key="2">
    <source>
        <dbReference type="ARBA" id="ARBA00022737"/>
    </source>
</evidence>
<dbReference type="Proteomes" id="UP000019149">
    <property type="component" value="Unassembled WGS sequence"/>
</dbReference>
<dbReference type="OMA" id="ATIVEWC"/>
<dbReference type="SMART" id="SM00612">
    <property type="entry name" value="Kelch"/>
    <property type="match status" value="2"/>
</dbReference>
<dbReference type="KEGG" id="egl:EGR_07468"/>
<feature type="region of interest" description="Disordered" evidence="3">
    <location>
        <begin position="382"/>
        <end position="405"/>
    </location>
</feature>
<dbReference type="InterPro" id="IPR011705">
    <property type="entry name" value="BACK"/>
</dbReference>
<evidence type="ECO:0000313" key="7">
    <source>
        <dbReference type="Proteomes" id="UP000019149"/>
    </source>
</evidence>
<dbReference type="OrthoDB" id="6247168at2759"/>
<dbReference type="Pfam" id="PF00651">
    <property type="entry name" value="BTB"/>
    <property type="match status" value="1"/>
</dbReference>
<keyword evidence="7" id="KW-1185">Reference proteome</keyword>
<dbReference type="STRING" id="6210.W6UAT7"/>
<feature type="domain" description="BTB" evidence="5">
    <location>
        <begin position="127"/>
        <end position="192"/>
    </location>
</feature>
<feature type="signal peptide" evidence="4">
    <location>
        <begin position="1"/>
        <end position="22"/>
    </location>
</feature>
<protein>
    <submittedName>
        <fullName evidence="6">Kelch-like protein</fullName>
    </submittedName>
</protein>